<dbReference type="Gene3D" id="3.30.420.40">
    <property type="match status" value="2"/>
</dbReference>
<keyword evidence="3" id="KW-0547">Nucleotide-binding</keyword>
<sequence>MSSAQALARYIAVDLGAESGRVQLGTVAGGRVKLEEIHRFANGPVRLPNGLHWDVLGIHREILTGIKAAARRADGPIDGIAVDAWGCDYGLLDRDGDLLGNPFHYRDHRTDGVMEQVLEQIPAEEIYGATGIQFMPFNTIFQLAAHKGSAQLDAARALATIPDLLAYWLCGRLAGERTAASTTQLLDVHTGDWARELAVRIGIPAQILPPLVDAGTVLAPLRPEIAAESGLDPVPDVIAIGAHDTASAVVSVPARGKDFAYLSSGTWSLLGMELDEPVTSEEARAYNLTNEGGVDGTIRLLRNVMGLWLVQECRRQWAREGVDHDYDALHRMAQATPLGGPLIDPDAPELLHPGDMPARIAELCIRSGQEPPKDAGATIRTALESLACKYRLVLERIERVAGRRAEVVHVVGGGSRNATLCQLAADILDRPVHAGPIEATALGNVMTQALAQGKVDSLAEIREIVGASFSSDVYEPSTDRAAYEELYARFLSVTGLAPVADFAPTQGTNP</sequence>
<evidence type="ECO:0000313" key="10">
    <source>
        <dbReference type="EMBL" id="MDW5594923.1"/>
    </source>
</evidence>
<evidence type="ECO:0000256" key="6">
    <source>
        <dbReference type="ARBA" id="ARBA00023157"/>
    </source>
</evidence>
<proteinExistence type="inferred from homology"/>
<protein>
    <submittedName>
        <fullName evidence="10">Rhamnulokinase family protein</fullName>
        <ecNumber evidence="10">2.7.1.-</ecNumber>
    </submittedName>
</protein>
<dbReference type="Proteomes" id="UP001284601">
    <property type="component" value="Unassembled WGS sequence"/>
</dbReference>
<dbReference type="PIRSF" id="PIRSF000538">
    <property type="entry name" value="GlpK"/>
    <property type="match status" value="1"/>
</dbReference>
<feature type="domain" description="Carbohydrate kinase FGGY C-terminal" evidence="9">
    <location>
        <begin position="260"/>
        <end position="451"/>
    </location>
</feature>
<dbReference type="CDD" id="cd07771">
    <property type="entry name" value="ASKHA_NBD_FGGY_RhaB-like"/>
    <property type="match status" value="1"/>
</dbReference>
<name>A0ABU4HNM4_9ACTN</name>
<keyword evidence="5" id="KW-0067">ATP-binding</keyword>
<evidence type="ECO:0000256" key="3">
    <source>
        <dbReference type="ARBA" id="ARBA00022741"/>
    </source>
</evidence>
<reference evidence="11" key="1">
    <citation type="submission" date="2023-07" db="EMBL/GenBank/DDBJ databases">
        <title>Conexibacter stalactiti sp. nov., isolated from stalactites in a lava cave and emended description of the genus Conexibacter.</title>
        <authorList>
            <person name="Lee S.D."/>
        </authorList>
    </citation>
    <scope>NUCLEOTIDE SEQUENCE [LARGE SCALE GENOMIC DNA]</scope>
    <source>
        <strain evidence="11">KCTC 39840</strain>
    </source>
</reference>
<dbReference type="EC" id="2.7.1.-" evidence="10"/>
<dbReference type="RefSeq" id="WP_318597255.1">
    <property type="nucleotide sequence ID" value="NZ_JAWSTH010000024.1"/>
</dbReference>
<comment type="caution">
    <text evidence="10">The sequence shown here is derived from an EMBL/GenBank/DDBJ whole genome shotgun (WGS) entry which is preliminary data.</text>
</comment>
<keyword evidence="7" id="KW-0684">Rhamnose metabolism</keyword>
<feature type="domain" description="Carbohydrate kinase FGGY N-terminal" evidence="8">
    <location>
        <begin position="10"/>
        <end position="250"/>
    </location>
</feature>
<evidence type="ECO:0000256" key="1">
    <source>
        <dbReference type="ARBA" id="ARBA00009156"/>
    </source>
</evidence>
<keyword evidence="4" id="KW-0418">Kinase</keyword>
<dbReference type="SUPFAM" id="SSF53067">
    <property type="entry name" value="Actin-like ATPase domain"/>
    <property type="match status" value="2"/>
</dbReference>
<evidence type="ECO:0000259" key="9">
    <source>
        <dbReference type="Pfam" id="PF02782"/>
    </source>
</evidence>
<organism evidence="10 11">
    <name type="scientific">Conexibacter stalactiti</name>
    <dbReference type="NCBI Taxonomy" id="1940611"/>
    <lineage>
        <taxon>Bacteria</taxon>
        <taxon>Bacillati</taxon>
        <taxon>Actinomycetota</taxon>
        <taxon>Thermoleophilia</taxon>
        <taxon>Solirubrobacterales</taxon>
        <taxon>Conexibacteraceae</taxon>
        <taxon>Conexibacter</taxon>
    </lineage>
</organism>
<evidence type="ECO:0000256" key="5">
    <source>
        <dbReference type="ARBA" id="ARBA00022840"/>
    </source>
</evidence>
<dbReference type="Pfam" id="PF00370">
    <property type="entry name" value="FGGY_N"/>
    <property type="match status" value="1"/>
</dbReference>
<dbReference type="InterPro" id="IPR013449">
    <property type="entry name" value="Rhamnulokinase"/>
</dbReference>
<evidence type="ECO:0000313" key="11">
    <source>
        <dbReference type="Proteomes" id="UP001284601"/>
    </source>
</evidence>
<dbReference type="EMBL" id="JAWSTH010000024">
    <property type="protein sequence ID" value="MDW5594923.1"/>
    <property type="molecule type" value="Genomic_DNA"/>
</dbReference>
<evidence type="ECO:0000259" key="8">
    <source>
        <dbReference type="Pfam" id="PF00370"/>
    </source>
</evidence>
<accession>A0ABU4HNM4</accession>
<evidence type="ECO:0000256" key="2">
    <source>
        <dbReference type="ARBA" id="ARBA00022679"/>
    </source>
</evidence>
<keyword evidence="2 10" id="KW-0808">Transferase</keyword>
<dbReference type="InterPro" id="IPR043129">
    <property type="entry name" value="ATPase_NBD"/>
</dbReference>
<keyword evidence="11" id="KW-1185">Reference proteome</keyword>
<gene>
    <name evidence="10" type="ORF">R7226_11270</name>
</gene>
<evidence type="ECO:0000256" key="7">
    <source>
        <dbReference type="ARBA" id="ARBA00023308"/>
    </source>
</evidence>
<dbReference type="InterPro" id="IPR018484">
    <property type="entry name" value="FGGY_N"/>
</dbReference>
<dbReference type="Pfam" id="PF02782">
    <property type="entry name" value="FGGY_C"/>
    <property type="match status" value="1"/>
</dbReference>
<dbReference type="InterPro" id="IPR018485">
    <property type="entry name" value="FGGY_C"/>
</dbReference>
<dbReference type="PANTHER" id="PTHR10196:SF93">
    <property type="entry name" value="L-RHAMNULOKINASE"/>
    <property type="match status" value="1"/>
</dbReference>
<dbReference type="GO" id="GO:0016740">
    <property type="term" value="F:transferase activity"/>
    <property type="evidence" value="ECO:0007669"/>
    <property type="project" value="UniProtKB-KW"/>
</dbReference>
<comment type="similarity">
    <text evidence="1">Belongs to the FGGY kinase family.</text>
</comment>
<keyword evidence="6" id="KW-1015">Disulfide bond</keyword>
<dbReference type="PANTHER" id="PTHR10196">
    <property type="entry name" value="SUGAR KINASE"/>
    <property type="match status" value="1"/>
</dbReference>
<dbReference type="InterPro" id="IPR000577">
    <property type="entry name" value="Carb_kinase_FGGY"/>
</dbReference>
<evidence type="ECO:0000256" key="4">
    <source>
        <dbReference type="ARBA" id="ARBA00022777"/>
    </source>
</evidence>